<evidence type="ECO:0000313" key="3">
    <source>
        <dbReference type="EMBL" id="MBE7366231.1"/>
    </source>
</evidence>
<dbReference type="EC" id="5.99.1.4" evidence="1"/>
<sequence length="196" mass="21971">MGKEVEFYFDVGSPAAYIAWTQLPRIAREAGANIAYRPFLLGGVFHATGNRSPTEVPSKGKYLLDDLDRFARRYAAPFRHNPHFPINTLALMRIATGLQMREPARMLPYTDAVYRAIWVEARDMNDPATVGEVLQQAGFDAQQMLALAGDPEVKERLKAVTQDAVARGVFGAPTFFVGDQMFWGQDRLDFVKESLQ</sequence>
<protein>
    <recommendedName>
        <fullName evidence="1">2-hydroxychromene-2-carboxylate isomerase</fullName>
        <ecNumber evidence="1">5.99.1.4</ecNumber>
    </recommendedName>
</protein>
<evidence type="ECO:0000256" key="1">
    <source>
        <dbReference type="PIRNR" id="PIRNR006386"/>
    </source>
</evidence>
<dbReference type="SUPFAM" id="SSF52833">
    <property type="entry name" value="Thioredoxin-like"/>
    <property type="match status" value="1"/>
</dbReference>
<keyword evidence="4" id="KW-1185">Reference proteome</keyword>
<proteinExistence type="inferred from homology"/>
<dbReference type="RefSeq" id="WP_193674860.1">
    <property type="nucleotide sequence ID" value="NZ_JADDIV010000001.1"/>
</dbReference>
<dbReference type="CDD" id="cd03022">
    <property type="entry name" value="DsbA_HCCA_Iso"/>
    <property type="match status" value="1"/>
</dbReference>
<evidence type="ECO:0000313" key="4">
    <source>
        <dbReference type="Proteomes" id="UP000806285"/>
    </source>
</evidence>
<dbReference type="InterPro" id="IPR036249">
    <property type="entry name" value="Thioredoxin-like_sf"/>
</dbReference>
<dbReference type="InterPro" id="IPR051924">
    <property type="entry name" value="GST_Kappa/NadH"/>
</dbReference>
<dbReference type="Proteomes" id="UP000806285">
    <property type="component" value="Unassembled WGS sequence"/>
</dbReference>
<accession>A0ABR9RYB0</accession>
<feature type="domain" description="DSBA-like thioredoxin" evidence="2">
    <location>
        <begin position="5"/>
        <end position="196"/>
    </location>
</feature>
<dbReference type="PIRSF" id="PIRSF006386">
    <property type="entry name" value="HCCAis_GSTk"/>
    <property type="match status" value="1"/>
</dbReference>
<dbReference type="InterPro" id="IPR014440">
    <property type="entry name" value="HCCAis_GSTk"/>
</dbReference>
<dbReference type="GO" id="GO:0016853">
    <property type="term" value="F:isomerase activity"/>
    <property type="evidence" value="ECO:0007669"/>
    <property type="project" value="UniProtKB-KW"/>
</dbReference>
<name>A0ABR9RYB0_9BURK</name>
<dbReference type="PANTHER" id="PTHR42943">
    <property type="entry name" value="GLUTATHIONE S-TRANSFERASE KAPPA"/>
    <property type="match status" value="1"/>
</dbReference>
<comment type="caution">
    <text evidence="3">The sequence shown here is derived from an EMBL/GenBank/DDBJ whole genome shotgun (WGS) entry which is preliminary data.</text>
</comment>
<organism evidence="3 4">
    <name type="scientific">Ramlibacter pallidus</name>
    <dbReference type="NCBI Taxonomy" id="2780087"/>
    <lineage>
        <taxon>Bacteria</taxon>
        <taxon>Pseudomonadati</taxon>
        <taxon>Pseudomonadota</taxon>
        <taxon>Betaproteobacteria</taxon>
        <taxon>Burkholderiales</taxon>
        <taxon>Comamonadaceae</taxon>
        <taxon>Ramlibacter</taxon>
    </lineage>
</organism>
<comment type="catalytic activity">
    <reaction evidence="1">
        <text>2-hydroxychromene-2-carboxylate = (3E)-4-(2-hydroxyphenyl)-2-oxobut-3-enoate</text>
        <dbReference type="Rhea" id="RHEA:27401"/>
        <dbReference type="ChEBI" id="CHEBI:59350"/>
        <dbReference type="ChEBI" id="CHEBI:59353"/>
        <dbReference type="EC" id="5.99.1.4"/>
    </reaction>
</comment>
<dbReference type="InterPro" id="IPR044087">
    <property type="entry name" value="NahD-like"/>
</dbReference>
<gene>
    <name evidence="3" type="ORF">IM787_01500</name>
</gene>
<dbReference type="Pfam" id="PF01323">
    <property type="entry name" value="DSBA"/>
    <property type="match status" value="1"/>
</dbReference>
<dbReference type="Gene3D" id="3.40.30.10">
    <property type="entry name" value="Glutaredoxin"/>
    <property type="match status" value="1"/>
</dbReference>
<dbReference type="InterPro" id="IPR001853">
    <property type="entry name" value="DSBA-like_thioredoxin_dom"/>
</dbReference>
<evidence type="ECO:0000259" key="2">
    <source>
        <dbReference type="Pfam" id="PF01323"/>
    </source>
</evidence>
<dbReference type="PANTHER" id="PTHR42943:SF2">
    <property type="entry name" value="GLUTATHIONE S-TRANSFERASE KAPPA 1"/>
    <property type="match status" value="1"/>
</dbReference>
<dbReference type="EMBL" id="JADDIV010000001">
    <property type="protein sequence ID" value="MBE7366231.1"/>
    <property type="molecule type" value="Genomic_DNA"/>
</dbReference>
<reference evidence="3 4" key="1">
    <citation type="submission" date="2020-10" db="EMBL/GenBank/DDBJ databases">
        <title>Ramlibacter sp. HM2 16S ribosomal RNA gene Genome sequencing and assembly.</title>
        <authorList>
            <person name="Kang M."/>
        </authorList>
    </citation>
    <scope>NUCLEOTIDE SEQUENCE [LARGE SCALE GENOMIC DNA]</scope>
    <source>
        <strain evidence="3 4">HM2</strain>
    </source>
</reference>
<comment type="similarity">
    <text evidence="1">Belongs to the GST superfamily. NadH family.</text>
</comment>
<keyword evidence="1 3" id="KW-0413">Isomerase</keyword>